<gene>
    <name evidence="2" type="ORF">HUG10_08120</name>
</gene>
<dbReference type="RefSeq" id="WP_179169094.1">
    <property type="nucleotide sequence ID" value="NZ_CP058529.1"/>
</dbReference>
<accession>A0A7D5K7H5</accession>
<proteinExistence type="predicted"/>
<keyword evidence="3" id="KW-1185">Reference proteome</keyword>
<keyword evidence="1" id="KW-0472">Membrane</keyword>
<keyword evidence="1" id="KW-0812">Transmembrane</keyword>
<name>A0A7D5K7H5_9EURY</name>
<dbReference type="Proteomes" id="UP000509750">
    <property type="component" value="Chromosome"/>
</dbReference>
<dbReference type="EMBL" id="CP058529">
    <property type="protein sequence ID" value="QLG27519.1"/>
    <property type="molecule type" value="Genomic_DNA"/>
</dbReference>
<sequence>MFGDVSTSAFSGLQTVVLGVLLAALAGTLGLYVLGLPIEMTAVAFLVLFVGTLVLSIPLWKRVGPRFDHADRE</sequence>
<evidence type="ECO:0000313" key="2">
    <source>
        <dbReference type="EMBL" id="QLG27519.1"/>
    </source>
</evidence>
<dbReference type="KEGG" id="halg:HUG10_08120"/>
<feature type="transmembrane region" description="Helical" evidence="1">
    <location>
        <begin position="40"/>
        <end position="60"/>
    </location>
</feature>
<keyword evidence="1" id="KW-1133">Transmembrane helix</keyword>
<feature type="transmembrane region" description="Helical" evidence="1">
    <location>
        <begin position="12"/>
        <end position="34"/>
    </location>
</feature>
<reference evidence="2 3" key="1">
    <citation type="submission" date="2020-07" db="EMBL/GenBank/DDBJ databases">
        <title>Gai3-2, isolated from salt lake.</title>
        <authorList>
            <person name="Cui H."/>
            <person name="Shi X."/>
        </authorList>
    </citation>
    <scope>NUCLEOTIDE SEQUENCE [LARGE SCALE GENOMIC DNA]</scope>
    <source>
        <strain evidence="2 3">Gai3-2</strain>
    </source>
</reference>
<organism evidence="2 3">
    <name type="scientific">Halorarum halophilum</name>
    <dbReference type="NCBI Taxonomy" id="2743090"/>
    <lineage>
        <taxon>Archaea</taxon>
        <taxon>Methanobacteriati</taxon>
        <taxon>Methanobacteriota</taxon>
        <taxon>Stenosarchaea group</taxon>
        <taxon>Halobacteria</taxon>
        <taxon>Halobacteriales</taxon>
        <taxon>Haloferacaceae</taxon>
        <taxon>Halorarum</taxon>
    </lineage>
</organism>
<protein>
    <submittedName>
        <fullName evidence="2">Uncharacterized protein</fullName>
    </submittedName>
</protein>
<dbReference type="GeneID" id="56028791"/>
<dbReference type="AlphaFoldDB" id="A0A7D5K7H5"/>
<evidence type="ECO:0000256" key="1">
    <source>
        <dbReference type="SAM" id="Phobius"/>
    </source>
</evidence>
<evidence type="ECO:0000313" key="3">
    <source>
        <dbReference type="Proteomes" id="UP000509750"/>
    </source>
</evidence>